<accession>A0A557QXY7</accession>
<sequence length="238" mass="25455">MHLSPDDIILWQFGLFKINATIAFTWALMAVLTVGAWAVTRRLSRGLARSRWQNLLEIIVTGIETQIADIGLVAPRNYVGFLGTLFLFVATASLFTIVPGYEPPTGSLSTTTALALAVFVAVPMFGIAECGLREYLAAYVKPTVIMLPFNIISELSRTLALAARLFGNMMSGTMILAILLTITPFIFPIMLSALGLLTGMVQAYIFSVLAAVYIAAATRIRPPLPGGAAADTASANTP</sequence>
<evidence type="ECO:0000256" key="6">
    <source>
        <dbReference type="ARBA" id="ARBA00022781"/>
    </source>
</evidence>
<dbReference type="EMBL" id="VMNK01000006">
    <property type="protein sequence ID" value="TVO57782.1"/>
    <property type="molecule type" value="Genomic_DNA"/>
</dbReference>
<dbReference type="OrthoDB" id="9789241at2"/>
<dbReference type="NCBIfam" id="TIGR03306">
    <property type="entry name" value="altF1_A"/>
    <property type="match status" value="1"/>
</dbReference>
<gene>
    <name evidence="11" type="primary">atpB</name>
    <name evidence="12" type="ORF">FHP91_08945</name>
</gene>
<dbReference type="GO" id="GO:0046933">
    <property type="term" value="F:proton-transporting ATP synthase activity, rotational mechanism"/>
    <property type="evidence" value="ECO:0007669"/>
    <property type="project" value="UniProtKB-UniRule"/>
</dbReference>
<proteinExistence type="inferred from homology"/>
<keyword evidence="10 11" id="KW-0066">ATP synthesis</keyword>
<evidence type="ECO:0000256" key="11">
    <source>
        <dbReference type="HAMAP-Rule" id="MF_01393"/>
    </source>
</evidence>
<evidence type="ECO:0000256" key="7">
    <source>
        <dbReference type="ARBA" id="ARBA00022989"/>
    </source>
</evidence>
<dbReference type="GO" id="GO:0045259">
    <property type="term" value="C:proton-transporting ATP synthase complex"/>
    <property type="evidence" value="ECO:0007669"/>
    <property type="project" value="UniProtKB-KW"/>
</dbReference>
<feature type="transmembrane region" description="Helical" evidence="11">
    <location>
        <begin position="20"/>
        <end position="39"/>
    </location>
</feature>
<keyword evidence="3 11" id="KW-0813">Transport</keyword>
<name>A0A557QXY7_9RHOO</name>
<dbReference type="PANTHER" id="PTHR42823">
    <property type="entry name" value="ATP SYNTHASE SUBUNIT A, CHLOROPLASTIC"/>
    <property type="match status" value="1"/>
</dbReference>
<keyword evidence="13" id="KW-1185">Reference proteome</keyword>
<dbReference type="PANTHER" id="PTHR42823:SF3">
    <property type="entry name" value="ATP SYNTHASE SUBUNIT A, CHLOROPLASTIC"/>
    <property type="match status" value="1"/>
</dbReference>
<protein>
    <recommendedName>
        <fullName evidence="11">ATP synthase subunit a</fullName>
    </recommendedName>
    <alternativeName>
        <fullName evidence="11">ATP synthase F0 sector subunit a</fullName>
    </alternativeName>
    <alternativeName>
        <fullName evidence="11">F-ATPase subunit 6</fullName>
    </alternativeName>
</protein>
<keyword evidence="5 11" id="KW-0812">Transmembrane</keyword>
<keyword evidence="11" id="KW-1003">Cell membrane</keyword>
<evidence type="ECO:0000313" key="12">
    <source>
        <dbReference type="EMBL" id="TVO57782.1"/>
    </source>
</evidence>
<evidence type="ECO:0000256" key="8">
    <source>
        <dbReference type="ARBA" id="ARBA00023065"/>
    </source>
</evidence>
<dbReference type="NCBIfam" id="NF004481">
    <property type="entry name" value="PRK05815.2-3"/>
    <property type="match status" value="1"/>
</dbReference>
<evidence type="ECO:0000256" key="1">
    <source>
        <dbReference type="ARBA" id="ARBA00004141"/>
    </source>
</evidence>
<keyword evidence="9 11" id="KW-0472">Membrane</keyword>
<dbReference type="PRINTS" id="PR00123">
    <property type="entry name" value="ATPASEA"/>
</dbReference>
<keyword evidence="6 11" id="KW-0375">Hydrogen ion transport</keyword>
<keyword evidence="7 11" id="KW-1133">Transmembrane helix</keyword>
<evidence type="ECO:0000256" key="9">
    <source>
        <dbReference type="ARBA" id="ARBA00023136"/>
    </source>
</evidence>
<dbReference type="InterPro" id="IPR017692">
    <property type="entry name" value="Alt_ATP_synth_F0_Asu"/>
</dbReference>
<evidence type="ECO:0000256" key="4">
    <source>
        <dbReference type="ARBA" id="ARBA00022547"/>
    </source>
</evidence>
<evidence type="ECO:0000256" key="2">
    <source>
        <dbReference type="ARBA" id="ARBA00006810"/>
    </source>
</evidence>
<dbReference type="GO" id="GO:0042777">
    <property type="term" value="P:proton motive force-driven plasma membrane ATP synthesis"/>
    <property type="evidence" value="ECO:0007669"/>
    <property type="project" value="TreeGrafter"/>
</dbReference>
<dbReference type="Pfam" id="PF00119">
    <property type="entry name" value="ATP-synt_A"/>
    <property type="match status" value="1"/>
</dbReference>
<feature type="transmembrane region" description="Helical" evidence="11">
    <location>
        <begin position="165"/>
        <end position="187"/>
    </location>
</feature>
<dbReference type="InterPro" id="IPR000568">
    <property type="entry name" value="ATP_synth_F0_asu"/>
</dbReference>
<feature type="transmembrane region" description="Helical" evidence="11">
    <location>
        <begin position="113"/>
        <end position="132"/>
    </location>
</feature>
<organism evidence="12 13">
    <name type="scientific">Denitromonas halophila</name>
    <dbReference type="NCBI Taxonomy" id="1629404"/>
    <lineage>
        <taxon>Bacteria</taxon>
        <taxon>Pseudomonadati</taxon>
        <taxon>Pseudomonadota</taxon>
        <taxon>Betaproteobacteria</taxon>
        <taxon>Rhodocyclales</taxon>
        <taxon>Zoogloeaceae</taxon>
        <taxon>Denitromonas</taxon>
    </lineage>
</organism>
<dbReference type="InterPro" id="IPR045082">
    <property type="entry name" value="ATP_syn_F0_a_bact/chloroplast"/>
</dbReference>
<dbReference type="GO" id="GO:0005886">
    <property type="term" value="C:plasma membrane"/>
    <property type="evidence" value="ECO:0007669"/>
    <property type="project" value="UniProtKB-SubCell"/>
</dbReference>
<evidence type="ECO:0000313" key="13">
    <source>
        <dbReference type="Proteomes" id="UP000319502"/>
    </source>
</evidence>
<comment type="caution">
    <text evidence="12">The sequence shown here is derived from an EMBL/GenBank/DDBJ whole genome shotgun (WGS) entry which is preliminary data.</text>
</comment>
<comment type="similarity">
    <text evidence="2 11">Belongs to the ATPase A chain family.</text>
</comment>
<dbReference type="Gene3D" id="1.20.120.220">
    <property type="entry name" value="ATP synthase, F0 complex, subunit A"/>
    <property type="match status" value="1"/>
</dbReference>
<dbReference type="CDD" id="cd00310">
    <property type="entry name" value="ATP-synt_Fo_a_6"/>
    <property type="match status" value="1"/>
</dbReference>
<dbReference type="AlphaFoldDB" id="A0A557QXY7"/>
<comment type="function">
    <text evidence="11">Key component of the proton channel; it plays a direct role in the translocation of protons across the membrane.</text>
</comment>
<comment type="subcellular location">
    <subcellularLocation>
        <location evidence="11">Cell membrane</location>
        <topology evidence="11">Multi-pass membrane protein</topology>
    </subcellularLocation>
    <subcellularLocation>
        <location evidence="1">Membrane</location>
        <topology evidence="1">Multi-pass membrane protein</topology>
    </subcellularLocation>
</comment>
<reference evidence="12 13" key="1">
    <citation type="submission" date="2019-07" db="EMBL/GenBank/DDBJ databases">
        <title>The pathways for chlorine oxyanion respiration interact through the shared metabolite chlorate.</title>
        <authorList>
            <person name="Barnum T.P."/>
            <person name="Cheng Y."/>
            <person name="Hill K.A."/>
            <person name="Lucas L.N."/>
            <person name="Carlson H.K."/>
            <person name="Coates J.D."/>
        </authorList>
    </citation>
    <scope>NUCLEOTIDE SEQUENCE [LARGE SCALE GENOMIC DNA]</scope>
    <source>
        <strain evidence="12 13">SFB-3</strain>
    </source>
</reference>
<dbReference type="HAMAP" id="MF_01393">
    <property type="entry name" value="ATP_synth_a_bact"/>
    <property type="match status" value="1"/>
</dbReference>
<feature type="transmembrane region" description="Helical" evidence="11">
    <location>
        <begin position="78"/>
        <end position="101"/>
    </location>
</feature>
<dbReference type="Proteomes" id="UP000319502">
    <property type="component" value="Unassembled WGS sequence"/>
</dbReference>
<dbReference type="RefSeq" id="WP_144309235.1">
    <property type="nucleotide sequence ID" value="NZ_VMNK01000006.1"/>
</dbReference>
<evidence type="ECO:0000256" key="10">
    <source>
        <dbReference type="ARBA" id="ARBA00023310"/>
    </source>
</evidence>
<keyword evidence="4 11" id="KW-0138">CF(0)</keyword>
<dbReference type="InterPro" id="IPR035908">
    <property type="entry name" value="F0_ATP_A_sf"/>
</dbReference>
<keyword evidence="8 11" id="KW-0406">Ion transport</keyword>
<feature type="transmembrane region" description="Helical" evidence="11">
    <location>
        <begin position="193"/>
        <end position="216"/>
    </location>
</feature>
<evidence type="ECO:0000256" key="5">
    <source>
        <dbReference type="ARBA" id="ARBA00022692"/>
    </source>
</evidence>
<evidence type="ECO:0000256" key="3">
    <source>
        <dbReference type="ARBA" id="ARBA00022448"/>
    </source>
</evidence>
<dbReference type="SUPFAM" id="SSF81336">
    <property type="entry name" value="F1F0 ATP synthase subunit A"/>
    <property type="match status" value="1"/>
</dbReference>